<dbReference type="InterPro" id="IPR011042">
    <property type="entry name" value="6-blade_b-propeller_TolB-like"/>
</dbReference>
<dbReference type="Proteomes" id="UP001056381">
    <property type="component" value="Chromosome"/>
</dbReference>
<name>A0A9Q8TZ30_9GAMM</name>
<dbReference type="GO" id="GO:0016158">
    <property type="term" value="F:inositol hexakisphosphate 3-phosphatase activity"/>
    <property type="evidence" value="ECO:0007669"/>
    <property type="project" value="InterPro"/>
</dbReference>
<sequence length="344" mass="38480">MMNMVTGCHSALDTISNFFNKTLKAIILIIAFILLSACGGEKETFVVEYDYETPPIASEGDAADDPAIFLTEGDPLILGTDKTAGMYIYSFTGEELAYYDNGKPNNVDVRDSWFAYTDRSDNSVQYAKLFENISLAVYPEINIYGICIGIVDSELRAIVTEEEGVNIQYWNLEKQELIKTIDITADEENVPAAGNEAEGCVFDEENGHIFISREGARGILKVFDTENLELIKQIDSRDGNIGGDPEGIAVYKTGAKEGFIILSSQGDNKFNMYDRQYPFDYQGSFQIKDVEHTDGLDVTAVSFERFPKGFLIVHDGENLPDNQNFKIVDMERILKKKVAPGWMY</sequence>
<keyword evidence="3" id="KW-1185">Reference proteome</keyword>
<protein>
    <submittedName>
        <fullName evidence="2">Phytase</fullName>
    </submittedName>
</protein>
<evidence type="ECO:0000259" key="1">
    <source>
        <dbReference type="PROSITE" id="PS51662"/>
    </source>
</evidence>
<dbReference type="EMBL" id="CP097966">
    <property type="protein sequence ID" value="URQ63671.1"/>
    <property type="molecule type" value="Genomic_DNA"/>
</dbReference>
<feature type="domain" description="BPP" evidence="1">
    <location>
        <begin position="37"/>
        <end position="338"/>
    </location>
</feature>
<gene>
    <name evidence="2" type="ORF">M9B40_02600</name>
</gene>
<dbReference type="AlphaFoldDB" id="A0A9Q8TZ30"/>
<evidence type="ECO:0000313" key="2">
    <source>
        <dbReference type="EMBL" id="URQ63671.1"/>
    </source>
</evidence>
<evidence type="ECO:0000313" key="3">
    <source>
        <dbReference type="Proteomes" id="UP001056381"/>
    </source>
</evidence>
<accession>A0A9Q8TZ30</accession>
<reference evidence="2" key="1">
    <citation type="submission" date="2022-05" db="EMBL/GenBank/DDBJ databases">
        <title>Single-amplified genomics reveal most streamlined microbe among free-living bacteria.</title>
        <authorList>
            <person name="Roda-Garcia J."/>
            <person name="Haro-Moreno J.M."/>
            <person name="Rodriguez-Valera F."/>
            <person name="Almagro-Moreno S."/>
            <person name="Lopez-Perez M."/>
        </authorList>
    </citation>
    <scope>NUCLEOTIDE SEQUENCE</scope>
    <source>
        <strain evidence="2">TMED112-D2-2</strain>
    </source>
</reference>
<dbReference type="PROSITE" id="PS51662">
    <property type="entry name" value="BP_PHYTASE"/>
    <property type="match status" value="1"/>
</dbReference>
<organism evidence="2 3">
    <name type="scientific">SAR86 cluster bacterium</name>
    <dbReference type="NCBI Taxonomy" id="2030880"/>
    <lineage>
        <taxon>Bacteria</taxon>
        <taxon>Pseudomonadati</taxon>
        <taxon>Pseudomonadota</taxon>
        <taxon>Gammaproteobacteria</taxon>
        <taxon>SAR86 cluster</taxon>
    </lineage>
</organism>
<dbReference type="InterPro" id="IPR003431">
    <property type="entry name" value="B-propeller_Phytase"/>
</dbReference>
<dbReference type="Pfam" id="PF02333">
    <property type="entry name" value="Phytase"/>
    <property type="match status" value="2"/>
</dbReference>
<dbReference type="Gene3D" id="2.120.10.30">
    <property type="entry name" value="TolB, C-terminal domain"/>
    <property type="match status" value="1"/>
</dbReference>
<dbReference type="SUPFAM" id="SSF50956">
    <property type="entry name" value="Thermostable phytase (3-phytase)"/>
    <property type="match status" value="1"/>
</dbReference>
<proteinExistence type="predicted"/>